<keyword evidence="1" id="KW-0175">Coiled coil</keyword>
<gene>
    <name evidence="2" type="ORF">CS022_21455</name>
</gene>
<reference evidence="2 3" key="1">
    <citation type="submission" date="2017-10" db="EMBL/GenBank/DDBJ databases">
        <title>Nyctiphanis sp. nov., isolated from the stomach of the euphausiid Nyctiphanes simplex (Hansen, 1911) in the Gulf of California.</title>
        <authorList>
            <person name="Gomez-Gil B."/>
            <person name="Aguilar-Mendez M."/>
            <person name="Lopez-Cortes A."/>
            <person name="Gomez-Gutierrez J."/>
            <person name="Roque A."/>
            <person name="Lang E."/>
            <person name="Gonzalez-Castillo A."/>
        </authorList>
    </citation>
    <scope>NUCLEOTIDE SEQUENCE [LARGE SCALE GENOMIC DNA]</scope>
    <source>
        <strain evidence="2 3">CAIM 600</strain>
    </source>
</reference>
<name>A0A4Q0YQC2_9GAMM</name>
<evidence type="ECO:0000313" key="3">
    <source>
        <dbReference type="Proteomes" id="UP000290287"/>
    </source>
</evidence>
<keyword evidence="2" id="KW-0648">Protein biosynthesis</keyword>
<keyword evidence="3" id="KW-1185">Reference proteome</keyword>
<feature type="coiled-coil region" evidence="1">
    <location>
        <begin position="30"/>
        <end position="57"/>
    </location>
</feature>
<keyword evidence="2" id="KW-0251">Elongation factor</keyword>
<organism evidence="2 3">
    <name type="scientific">Veronia nyctiphanis</name>
    <dbReference type="NCBI Taxonomy" id="1278244"/>
    <lineage>
        <taxon>Bacteria</taxon>
        <taxon>Pseudomonadati</taxon>
        <taxon>Pseudomonadota</taxon>
        <taxon>Gammaproteobacteria</taxon>
        <taxon>Vibrionales</taxon>
        <taxon>Vibrionaceae</taxon>
        <taxon>Veronia</taxon>
    </lineage>
</organism>
<dbReference type="GO" id="GO:0003746">
    <property type="term" value="F:translation elongation factor activity"/>
    <property type="evidence" value="ECO:0007669"/>
    <property type="project" value="UniProtKB-KW"/>
</dbReference>
<evidence type="ECO:0000256" key="1">
    <source>
        <dbReference type="SAM" id="Coils"/>
    </source>
</evidence>
<evidence type="ECO:0000313" key="2">
    <source>
        <dbReference type="EMBL" id="RXJ71231.1"/>
    </source>
</evidence>
<protein>
    <submittedName>
        <fullName evidence="2">Elongation factor Ts</fullName>
    </submittedName>
</protein>
<dbReference type="Proteomes" id="UP000290287">
    <property type="component" value="Unassembled WGS sequence"/>
</dbReference>
<accession>A0A4Q0YQC2</accession>
<comment type="caution">
    <text evidence="2">The sequence shown here is derived from an EMBL/GenBank/DDBJ whole genome shotgun (WGS) entry which is preliminary data.</text>
</comment>
<proteinExistence type="predicted"/>
<sequence length="118" mass="13534">MGTVRKQKEIKKALAQLGWSNTTLADLVHEEKYNGEIEATREELKKQSEAIKKHLQRKTTSEDLLEFYLRVIHQHPDYQNLGLDTVLPSYVDHECLGLELSMKLKDLSNDIDELIASG</sequence>
<dbReference type="AlphaFoldDB" id="A0A4Q0YQC2"/>
<dbReference type="EMBL" id="PEIB01000039">
    <property type="protein sequence ID" value="RXJ71231.1"/>
    <property type="molecule type" value="Genomic_DNA"/>
</dbReference>